<keyword evidence="5" id="KW-1185">Reference proteome</keyword>
<dbReference type="EMBL" id="JAXCLW010000007">
    <property type="protein sequence ID" value="MDY0885001.1"/>
    <property type="molecule type" value="Genomic_DNA"/>
</dbReference>
<accession>A0ABU5EF71</accession>
<gene>
    <name evidence="4" type="ORF">SMD27_19315</name>
</gene>
<organism evidence="4 5">
    <name type="scientific">Dongia soli</name>
    <dbReference type="NCBI Taxonomy" id="600628"/>
    <lineage>
        <taxon>Bacteria</taxon>
        <taxon>Pseudomonadati</taxon>
        <taxon>Pseudomonadota</taxon>
        <taxon>Alphaproteobacteria</taxon>
        <taxon>Rhodospirillales</taxon>
        <taxon>Dongiaceae</taxon>
        <taxon>Dongia</taxon>
    </lineage>
</organism>
<evidence type="ECO:0000256" key="2">
    <source>
        <dbReference type="PROSITE-ProRule" id="PRU00169"/>
    </source>
</evidence>
<evidence type="ECO:0000259" key="3">
    <source>
        <dbReference type="PROSITE" id="PS50110"/>
    </source>
</evidence>
<protein>
    <submittedName>
        <fullName evidence="4">Response regulator</fullName>
    </submittedName>
</protein>
<dbReference type="SMART" id="SM00448">
    <property type="entry name" value="REC"/>
    <property type="match status" value="1"/>
</dbReference>
<keyword evidence="1 2" id="KW-0597">Phosphoprotein</keyword>
<evidence type="ECO:0000313" key="4">
    <source>
        <dbReference type="EMBL" id="MDY0885001.1"/>
    </source>
</evidence>
<comment type="caution">
    <text evidence="4">The sequence shown here is derived from an EMBL/GenBank/DDBJ whole genome shotgun (WGS) entry which is preliminary data.</text>
</comment>
<name>A0ABU5EF71_9PROT</name>
<feature type="domain" description="Response regulatory" evidence="3">
    <location>
        <begin position="18"/>
        <end position="129"/>
    </location>
</feature>
<sequence>MNAPSASLVPDSVREPFHILVVEDEVITRSVAAEFLRESGFVVVEAASGDEAWHYLISGGKANLVFTDLKMPGAIQGGQLINHIQANFPAIKTIVTSGNGGPFAAVTYSEFMQKPYDLDEVLDCIVKSLGIDSP</sequence>
<dbReference type="Pfam" id="PF00072">
    <property type="entry name" value="Response_reg"/>
    <property type="match status" value="1"/>
</dbReference>
<dbReference type="PROSITE" id="PS50110">
    <property type="entry name" value="RESPONSE_REGULATORY"/>
    <property type="match status" value="1"/>
</dbReference>
<dbReference type="InterPro" id="IPR011006">
    <property type="entry name" value="CheY-like_superfamily"/>
</dbReference>
<dbReference type="InterPro" id="IPR050595">
    <property type="entry name" value="Bact_response_regulator"/>
</dbReference>
<feature type="modified residue" description="4-aspartylphosphate" evidence="2">
    <location>
        <position position="68"/>
    </location>
</feature>
<proteinExistence type="predicted"/>
<dbReference type="InterPro" id="IPR001789">
    <property type="entry name" value="Sig_transdc_resp-reg_receiver"/>
</dbReference>
<dbReference type="PANTHER" id="PTHR44591:SF3">
    <property type="entry name" value="RESPONSE REGULATORY DOMAIN-CONTAINING PROTEIN"/>
    <property type="match status" value="1"/>
</dbReference>
<evidence type="ECO:0000256" key="1">
    <source>
        <dbReference type="ARBA" id="ARBA00022553"/>
    </source>
</evidence>
<reference evidence="4 5" key="1">
    <citation type="journal article" date="2016" name="Antonie Van Leeuwenhoek">
        <title>Dongia soli sp. nov., isolated from soil from Dokdo, Korea.</title>
        <authorList>
            <person name="Kim D.U."/>
            <person name="Lee H."/>
            <person name="Kim H."/>
            <person name="Kim S.G."/>
            <person name="Ka J.O."/>
        </authorList>
    </citation>
    <scope>NUCLEOTIDE SEQUENCE [LARGE SCALE GENOMIC DNA]</scope>
    <source>
        <strain evidence="4 5">D78</strain>
    </source>
</reference>
<dbReference type="PANTHER" id="PTHR44591">
    <property type="entry name" value="STRESS RESPONSE REGULATOR PROTEIN 1"/>
    <property type="match status" value="1"/>
</dbReference>
<dbReference type="Gene3D" id="3.40.50.2300">
    <property type="match status" value="1"/>
</dbReference>
<dbReference type="SUPFAM" id="SSF52172">
    <property type="entry name" value="CheY-like"/>
    <property type="match status" value="1"/>
</dbReference>
<dbReference type="Proteomes" id="UP001279642">
    <property type="component" value="Unassembled WGS sequence"/>
</dbReference>
<dbReference type="RefSeq" id="WP_320510075.1">
    <property type="nucleotide sequence ID" value="NZ_JAXCLW010000007.1"/>
</dbReference>
<evidence type="ECO:0000313" key="5">
    <source>
        <dbReference type="Proteomes" id="UP001279642"/>
    </source>
</evidence>